<proteinExistence type="predicted"/>
<organism evidence="1 2">
    <name type="scientific">Bacillus thuringiensis serovar mexicanensis</name>
    <dbReference type="NCBI Taxonomy" id="180868"/>
    <lineage>
        <taxon>Bacteria</taxon>
        <taxon>Bacillati</taxon>
        <taxon>Bacillota</taxon>
        <taxon>Bacilli</taxon>
        <taxon>Bacillales</taxon>
        <taxon>Bacillaceae</taxon>
        <taxon>Bacillus</taxon>
        <taxon>Bacillus cereus group</taxon>
    </lineage>
</organism>
<dbReference type="AlphaFoldDB" id="A0A242W2R0"/>
<sequence>MMYNSIEIIENGLLIESATFLEDARSKVCTSEPNKMSKNTFLDLDMKISFILWTLKKLMQVIHKLFYS</sequence>
<dbReference type="Proteomes" id="UP000195152">
    <property type="component" value="Unassembled WGS sequence"/>
</dbReference>
<protein>
    <submittedName>
        <fullName evidence="1">Uncharacterized protein</fullName>
    </submittedName>
</protein>
<name>A0A242W2R0_BACTU</name>
<accession>A0A242W2R0</accession>
<dbReference type="EMBL" id="NFCF01000097">
    <property type="protein sequence ID" value="OTW45625.1"/>
    <property type="molecule type" value="Genomic_DNA"/>
</dbReference>
<reference evidence="1 2" key="1">
    <citation type="submission" date="2016-10" db="EMBL/GenBank/DDBJ databases">
        <title>Comparative genomics of Bacillus thuringiensis reveals a path to pathogens against multiple invertebrate hosts.</title>
        <authorList>
            <person name="Zheng J."/>
            <person name="Gao Q."/>
            <person name="Liu H."/>
            <person name="Peng D."/>
            <person name="Ruan L."/>
            <person name="Sun M."/>
        </authorList>
    </citation>
    <scope>NUCLEOTIDE SEQUENCE [LARGE SCALE GENOMIC DNA]</scope>
    <source>
        <strain evidence="1">BGSC 4AC1</strain>
    </source>
</reference>
<evidence type="ECO:0000313" key="1">
    <source>
        <dbReference type="EMBL" id="OTW45625.1"/>
    </source>
</evidence>
<evidence type="ECO:0000313" key="2">
    <source>
        <dbReference type="Proteomes" id="UP000195152"/>
    </source>
</evidence>
<comment type="caution">
    <text evidence="1">The sequence shown here is derived from an EMBL/GenBank/DDBJ whole genome shotgun (WGS) entry which is preliminary data.</text>
</comment>
<gene>
    <name evidence="1" type="ORF">BK699_25670</name>
</gene>